<dbReference type="GO" id="GO:0006508">
    <property type="term" value="P:proteolysis"/>
    <property type="evidence" value="ECO:0007669"/>
    <property type="project" value="UniProtKB-KW"/>
</dbReference>
<protein>
    <submittedName>
        <fullName evidence="11">Uncharacterized protein LOC130505623</fullName>
    </submittedName>
</protein>
<dbReference type="InterPro" id="IPR005162">
    <property type="entry name" value="Retrotrans_gag_dom"/>
</dbReference>
<feature type="compositionally biased region" description="Basic and acidic residues" evidence="8">
    <location>
        <begin position="65"/>
        <end position="81"/>
    </location>
</feature>
<evidence type="ECO:0000256" key="7">
    <source>
        <dbReference type="ARBA" id="ARBA00022918"/>
    </source>
</evidence>
<dbReference type="Proteomes" id="UP000504610">
    <property type="component" value="Unplaced"/>
</dbReference>
<evidence type="ECO:0000313" key="10">
    <source>
        <dbReference type="Proteomes" id="UP000504610"/>
    </source>
</evidence>
<evidence type="ECO:0000256" key="8">
    <source>
        <dbReference type="SAM" id="MobiDB-lite"/>
    </source>
</evidence>
<evidence type="ECO:0000256" key="6">
    <source>
        <dbReference type="ARBA" id="ARBA00022801"/>
    </source>
</evidence>
<feature type="domain" description="Reverse transcriptase" evidence="9">
    <location>
        <begin position="300"/>
        <end position="451"/>
    </location>
</feature>
<dbReference type="KEGG" id="rsz:130505623"/>
<evidence type="ECO:0000256" key="2">
    <source>
        <dbReference type="ARBA" id="ARBA00022679"/>
    </source>
</evidence>
<dbReference type="PANTHER" id="PTHR35046">
    <property type="entry name" value="ZINC KNUCKLE (CCHC-TYPE) FAMILY PROTEIN"/>
    <property type="match status" value="1"/>
</dbReference>
<dbReference type="InterPro" id="IPR000477">
    <property type="entry name" value="RT_dom"/>
</dbReference>
<keyword evidence="5" id="KW-0255">Endonuclease</keyword>
<dbReference type="Pfam" id="PF03732">
    <property type="entry name" value="Retrotrans_gag"/>
    <property type="match status" value="1"/>
</dbReference>
<keyword evidence="4" id="KW-0540">Nuclease</keyword>
<dbReference type="GeneID" id="130505623"/>
<dbReference type="Gene3D" id="3.10.10.10">
    <property type="entry name" value="HIV Type 1 Reverse Transcriptase, subunit A, domain 1"/>
    <property type="match status" value="1"/>
</dbReference>
<dbReference type="SUPFAM" id="SSF56672">
    <property type="entry name" value="DNA/RNA polymerases"/>
    <property type="match status" value="1"/>
</dbReference>
<evidence type="ECO:0000256" key="3">
    <source>
        <dbReference type="ARBA" id="ARBA00022695"/>
    </source>
</evidence>
<keyword evidence="2" id="KW-0808">Transferase</keyword>
<gene>
    <name evidence="11" type="primary">LOC130505623</name>
</gene>
<dbReference type="RefSeq" id="XP_056856203.1">
    <property type="nucleotide sequence ID" value="XM_057000223.1"/>
</dbReference>
<reference evidence="11" key="1">
    <citation type="submission" date="2025-08" db="UniProtKB">
        <authorList>
            <consortium name="RefSeq"/>
        </authorList>
    </citation>
    <scope>IDENTIFICATION</scope>
    <source>
        <tissue evidence="11">Leaf</tissue>
    </source>
</reference>
<dbReference type="AlphaFoldDB" id="A0A9W3CYB3"/>
<dbReference type="CDD" id="cd01647">
    <property type="entry name" value="RT_LTR"/>
    <property type="match status" value="1"/>
</dbReference>
<dbReference type="CDD" id="cd00303">
    <property type="entry name" value="retropepsin_like"/>
    <property type="match status" value="1"/>
</dbReference>
<dbReference type="InterPro" id="IPR043502">
    <property type="entry name" value="DNA/RNA_pol_sf"/>
</dbReference>
<sequence>MRKRFVPSHYHKDVHLKLRRLTQGTKSVEDYYQEMETLMIKASVVEDSNKRKNSSKGSYGNNYRTTKDEKSLAKPKEEHKAYQRKHPRPYPLQWLNEGGELKVTEQVMVPITIGRYQDEIVCDVLPMDSSHILLGRPWQYDKKAIHDGFTNRHSFTHRDKKIVLAPLSPQEVHEDQLQLRLRRQEAKENSSESKKGTNPLAKNSEIRKALILQQPLLLFIFKGSLLTSSNRAPELPKGFEFILQEYGDVFPGESPASLPPFRGIEHQIDLVPGASLPNRPAYRTNPDETKELQRQVDELMAKGHIRESMSPCAVPVLLVPKKDGSWRMCVDCRAINNITVKYRHPIPRLDDMLDELHGSCIFSKIDLKSGYHQIRMREGDEWKTAFKTKHGLYEWLVMPFGLTNAPSTFMRLMNHVLRAFIGHFVVVYFDDILIYSKSLSEHTEHLRIVLE</sequence>
<dbReference type="PANTHER" id="PTHR35046:SF9">
    <property type="entry name" value="RNA-DIRECTED DNA POLYMERASE"/>
    <property type="match status" value="1"/>
</dbReference>
<evidence type="ECO:0000256" key="4">
    <source>
        <dbReference type="ARBA" id="ARBA00022722"/>
    </source>
</evidence>
<dbReference type="Pfam" id="PF00078">
    <property type="entry name" value="RVT_1"/>
    <property type="match status" value="1"/>
</dbReference>
<dbReference type="PROSITE" id="PS50878">
    <property type="entry name" value="RT_POL"/>
    <property type="match status" value="1"/>
</dbReference>
<name>A0A9W3CYB3_RAPSA</name>
<dbReference type="InterPro" id="IPR043128">
    <property type="entry name" value="Rev_trsase/Diguanyl_cyclase"/>
</dbReference>
<dbReference type="GO" id="GO:0003964">
    <property type="term" value="F:RNA-directed DNA polymerase activity"/>
    <property type="evidence" value="ECO:0007669"/>
    <property type="project" value="UniProtKB-KW"/>
</dbReference>
<feature type="compositionally biased region" description="Polar residues" evidence="8">
    <location>
        <begin position="55"/>
        <end position="64"/>
    </location>
</feature>
<feature type="region of interest" description="Disordered" evidence="8">
    <location>
        <begin position="47"/>
        <end position="85"/>
    </location>
</feature>
<keyword evidence="10" id="KW-1185">Reference proteome</keyword>
<evidence type="ECO:0000256" key="1">
    <source>
        <dbReference type="ARBA" id="ARBA00022670"/>
    </source>
</evidence>
<dbReference type="OrthoDB" id="780617at2759"/>
<dbReference type="Gene3D" id="3.30.70.270">
    <property type="match status" value="1"/>
</dbReference>
<keyword evidence="6" id="KW-0378">Hydrolase</keyword>
<keyword evidence="3" id="KW-0548">Nucleotidyltransferase</keyword>
<dbReference type="FunFam" id="3.10.10.10:FF:000007">
    <property type="entry name" value="Retrovirus-related Pol polyprotein from transposon 17.6-like Protein"/>
    <property type="match status" value="1"/>
</dbReference>
<feature type="non-terminal residue" evidence="11">
    <location>
        <position position="451"/>
    </location>
</feature>
<evidence type="ECO:0000256" key="5">
    <source>
        <dbReference type="ARBA" id="ARBA00022759"/>
    </source>
</evidence>
<dbReference type="GO" id="GO:0004519">
    <property type="term" value="F:endonuclease activity"/>
    <property type="evidence" value="ECO:0007669"/>
    <property type="project" value="UniProtKB-KW"/>
</dbReference>
<keyword evidence="1" id="KW-0645">Protease</keyword>
<evidence type="ECO:0000313" key="11">
    <source>
        <dbReference type="RefSeq" id="XP_056856203.1"/>
    </source>
</evidence>
<dbReference type="GO" id="GO:0008233">
    <property type="term" value="F:peptidase activity"/>
    <property type="evidence" value="ECO:0007669"/>
    <property type="project" value="UniProtKB-KW"/>
</dbReference>
<proteinExistence type="predicted"/>
<accession>A0A9W3CYB3</accession>
<evidence type="ECO:0000259" key="9">
    <source>
        <dbReference type="PROSITE" id="PS50878"/>
    </source>
</evidence>
<keyword evidence="7" id="KW-0695">RNA-directed DNA polymerase</keyword>
<organism evidence="10 11">
    <name type="scientific">Raphanus sativus</name>
    <name type="common">Radish</name>
    <name type="synonym">Raphanus raphanistrum var. sativus</name>
    <dbReference type="NCBI Taxonomy" id="3726"/>
    <lineage>
        <taxon>Eukaryota</taxon>
        <taxon>Viridiplantae</taxon>
        <taxon>Streptophyta</taxon>
        <taxon>Embryophyta</taxon>
        <taxon>Tracheophyta</taxon>
        <taxon>Spermatophyta</taxon>
        <taxon>Magnoliopsida</taxon>
        <taxon>eudicotyledons</taxon>
        <taxon>Gunneridae</taxon>
        <taxon>Pentapetalae</taxon>
        <taxon>rosids</taxon>
        <taxon>malvids</taxon>
        <taxon>Brassicales</taxon>
        <taxon>Brassicaceae</taxon>
        <taxon>Brassiceae</taxon>
        <taxon>Raphanus</taxon>
    </lineage>
</organism>